<feature type="compositionally biased region" description="Low complexity" evidence="1">
    <location>
        <begin position="1"/>
        <end position="21"/>
    </location>
</feature>
<organism evidence="2 3">
    <name type="scientific">Rhizopogon vinicolor AM-OR11-026</name>
    <dbReference type="NCBI Taxonomy" id="1314800"/>
    <lineage>
        <taxon>Eukaryota</taxon>
        <taxon>Fungi</taxon>
        <taxon>Dikarya</taxon>
        <taxon>Basidiomycota</taxon>
        <taxon>Agaricomycotina</taxon>
        <taxon>Agaricomycetes</taxon>
        <taxon>Agaricomycetidae</taxon>
        <taxon>Boletales</taxon>
        <taxon>Suillineae</taxon>
        <taxon>Rhizopogonaceae</taxon>
        <taxon>Rhizopogon</taxon>
    </lineage>
</organism>
<gene>
    <name evidence="2" type="ORF">K503DRAFT_609102</name>
</gene>
<dbReference type="InParanoid" id="A0A1B7MIH5"/>
<feature type="region of interest" description="Disordered" evidence="1">
    <location>
        <begin position="1"/>
        <end position="26"/>
    </location>
</feature>
<keyword evidence="3" id="KW-1185">Reference proteome</keyword>
<evidence type="ECO:0000256" key="1">
    <source>
        <dbReference type="SAM" id="MobiDB-lite"/>
    </source>
</evidence>
<evidence type="ECO:0000313" key="2">
    <source>
        <dbReference type="EMBL" id="OAX32404.1"/>
    </source>
</evidence>
<feature type="compositionally biased region" description="Basic and acidic residues" evidence="1">
    <location>
        <begin position="82"/>
        <end position="102"/>
    </location>
</feature>
<accession>A0A1B7MIH5</accession>
<proteinExistence type="predicted"/>
<dbReference type="Proteomes" id="UP000092154">
    <property type="component" value="Unassembled WGS sequence"/>
</dbReference>
<feature type="region of interest" description="Disordered" evidence="1">
    <location>
        <begin position="80"/>
        <end position="102"/>
    </location>
</feature>
<dbReference type="OrthoDB" id="2677451at2759"/>
<evidence type="ECO:0000313" key="3">
    <source>
        <dbReference type="Proteomes" id="UP000092154"/>
    </source>
</evidence>
<dbReference type="EMBL" id="KV449018">
    <property type="protein sequence ID" value="OAX32404.1"/>
    <property type="molecule type" value="Genomic_DNA"/>
</dbReference>
<sequence>MLRLTQTQIDTRQSQQSQQLQPPANSNITVSIPLNTGVVGGRISRVQIHVPVDISFEDFFSRVCVKMDLDPANAELGYKFTGSDRARDDPHQLSDEQQLREQ</sequence>
<evidence type="ECO:0008006" key="4">
    <source>
        <dbReference type="Google" id="ProtNLM"/>
    </source>
</evidence>
<dbReference type="AlphaFoldDB" id="A0A1B7MIH5"/>
<reference evidence="2 3" key="1">
    <citation type="submission" date="2016-06" db="EMBL/GenBank/DDBJ databases">
        <title>Comparative genomics of the ectomycorrhizal sister species Rhizopogon vinicolor and Rhizopogon vesiculosus (Basidiomycota: Boletales) reveals a divergence of the mating type B locus.</title>
        <authorList>
            <consortium name="DOE Joint Genome Institute"/>
            <person name="Mujic A.B."/>
            <person name="Kuo A."/>
            <person name="Tritt A."/>
            <person name="Lipzen A."/>
            <person name="Chen C."/>
            <person name="Johnson J."/>
            <person name="Sharma A."/>
            <person name="Barry K."/>
            <person name="Grigoriev I.V."/>
            <person name="Spatafora J.W."/>
        </authorList>
    </citation>
    <scope>NUCLEOTIDE SEQUENCE [LARGE SCALE GENOMIC DNA]</scope>
    <source>
        <strain evidence="2 3">AM-OR11-026</strain>
    </source>
</reference>
<dbReference type="STRING" id="1314800.A0A1B7MIH5"/>
<protein>
    <recommendedName>
        <fullName evidence="4">PB1 domain-containing protein</fullName>
    </recommendedName>
</protein>
<name>A0A1B7MIH5_9AGAM</name>